<comment type="function">
    <text evidence="10">Lyase that catalyzes the covalent linking of the heme group to the cytochrome C apoprotein to produce the mature functional cytochrome.</text>
</comment>
<name>A0A7R9ZZX8_9DINO</name>
<evidence type="ECO:0000256" key="8">
    <source>
        <dbReference type="ARBA" id="ARBA00023136"/>
    </source>
</evidence>
<keyword evidence="8 10" id="KW-0472">Membrane</keyword>
<keyword evidence="6 10" id="KW-0408">Iron</keyword>
<protein>
    <recommendedName>
        <fullName evidence="10">Holocytochrome c-type synthase</fullName>
        <ecNumber evidence="10">4.4.1.17</ecNumber>
    </recommendedName>
</protein>
<dbReference type="GO" id="GO:0004408">
    <property type="term" value="F:holocytochrome-c synthase activity"/>
    <property type="evidence" value="ECO:0007669"/>
    <property type="project" value="UniProtKB-EC"/>
</dbReference>
<dbReference type="PROSITE" id="PS00822">
    <property type="entry name" value="CYTO_HEME_LYASE_2"/>
    <property type="match status" value="1"/>
</dbReference>
<comment type="subcellular location">
    <subcellularLocation>
        <location evidence="1 10">Mitochondrion inner membrane</location>
    </subcellularLocation>
</comment>
<evidence type="ECO:0000313" key="12">
    <source>
        <dbReference type="EMBL" id="CAD8349008.1"/>
    </source>
</evidence>
<gene>
    <name evidence="12" type="ORF">PBAH0796_LOCUS4747</name>
</gene>
<dbReference type="PANTHER" id="PTHR12743">
    <property type="entry name" value="CYTOCHROME C1 HEME LYASE"/>
    <property type="match status" value="1"/>
</dbReference>
<reference evidence="12" key="1">
    <citation type="submission" date="2021-01" db="EMBL/GenBank/DDBJ databases">
        <authorList>
            <person name="Corre E."/>
            <person name="Pelletier E."/>
            <person name="Niang G."/>
            <person name="Scheremetjew M."/>
            <person name="Finn R."/>
            <person name="Kale V."/>
            <person name="Holt S."/>
            <person name="Cochrane G."/>
            <person name="Meng A."/>
            <person name="Brown T."/>
            <person name="Cohen L."/>
        </authorList>
    </citation>
    <scope>NUCLEOTIDE SEQUENCE</scope>
    <source>
        <strain evidence="12">Pbaha01</strain>
    </source>
</reference>
<dbReference type="PROSITE" id="PS00821">
    <property type="entry name" value="CYTO_HEME_LYASE_1"/>
    <property type="match status" value="1"/>
</dbReference>
<dbReference type="InterPro" id="IPR000511">
    <property type="entry name" value="Holocyt_c/c1_synthase"/>
</dbReference>
<keyword evidence="3 10" id="KW-0349">Heme</keyword>
<evidence type="ECO:0000256" key="3">
    <source>
        <dbReference type="ARBA" id="ARBA00022617"/>
    </source>
</evidence>
<organism evidence="12">
    <name type="scientific">Pyrodinium bahamense</name>
    <dbReference type="NCBI Taxonomy" id="73915"/>
    <lineage>
        <taxon>Eukaryota</taxon>
        <taxon>Sar</taxon>
        <taxon>Alveolata</taxon>
        <taxon>Dinophyceae</taxon>
        <taxon>Gonyaulacales</taxon>
        <taxon>Pyrocystaceae</taxon>
        <taxon>Pyrodinium</taxon>
    </lineage>
</organism>
<keyword evidence="9 10" id="KW-0456">Lyase</keyword>
<evidence type="ECO:0000256" key="9">
    <source>
        <dbReference type="ARBA" id="ARBA00023239"/>
    </source>
</evidence>
<keyword evidence="5 10" id="KW-0999">Mitochondrion inner membrane</keyword>
<evidence type="ECO:0000256" key="6">
    <source>
        <dbReference type="ARBA" id="ARBA00023004"/>
    </source>
</evidence>
<evidence type="ECO:0000256" key="11">
    <source>
        <dbReference type="SAM" id="MobiDB-lite"/>
    </source>
</evidence>
<evidence type="ECO:0000256" key="5">
    <source>
        <dbReference type="ARBA" id="ARBA00022792"/>
    </source>
</evidence>
<evidence type="ECO:0000256" key="1">
    <source>
        <dbReference type="ARBA" id="ARBA00004273"/>
    </source>
</evidence>
<dbReference type="GO" id="GO:0005743">
    <property type="term" value="C:mitochondrial inner membrane"/>
    <property type="evidence" value="ECO:0007669"/>
    <property type="project" value="UniProtKB-SubCell"/>
</dbReference>
<dbReference type="GO" id="GO:0046872">
    <property type="term" value="F:metal ion binding"/>
    <property type="evidence" value="ECO:0007669"/>
    <property type="project" value="UniProtKB-KW"/>
</dbReference>
<evidence type="ECO:0000256" key="10">
    <source>
        <dbReference type="RuleBase" id="RU363130"/>
    </source>
</evidence>
<evidence type="ECO:0000256" key="7">
    <source>
        <dbReference type="ARBA" id="ARBA00023128"/>
    </source>
</evidence>
<dbReference type="AlphaFoldDB" id="A0A7R9ZZX8"/>
<evidence type="ECO:0000256" key="4">
    <source>
        <dbReference type="ARBA" id="ARBA00022723"/>
    </source>
</evidence>
<dbReference type="Pfam" id="PF01265">
    <property type="entry name" value="Cyto_heme_lyase"/>
    <property type="match status" value="2"/>
</dbReference>
<comment type="similarity">
    <text evidence="2 10">Belongs to the cytochrome c-type heme lyase family.</text>
</comment>
<dbReference type="EMBL" id="HBEG01008021">
    <property type="protein sequence ID" value="CAD8349008.1"/>
    <property type="molecule type" value="Transcribed_RNA"/>
</dbReference>
<dbReference type="EC" id="4.4.1.17" evidence="10"/>
<evidence type="ECO:0000256" key="2">
    <source>
        <dbReference type="ARBA" id="ARBA00007255"/>
    </source>
</evidence>
<keyword evidence="7 10" id="KW-0496">Mitochondrion</keyword>
<proteinExistence type="inferred from homology"/>
<accession>A0A7R9ZZX8</accession>
<keyword evidence="4 10" id="KW-0479">Metal-binding</keyword>
<feature type="region of interest" description="Disordered" evidence="11">
    <location>
        <begin position="39"/>
        <end position="79"/>
    </location>
</feature>
<sequence>MAGSSACPMAAAGGAASPAMASGCPFAAATAAGAAGSSAVPQGMVASPSGEALDPRNMMPVLPQTAAPGQSCPLSKQRETSSIPRADDVSNWVYPSPQQFYNALLRKNKDPEADAMDAVVHTHNVTNERTWQRILDWERLHERSCATPKLVRFVGRSQDLSFGALCSRTLSYRGVPFDRHDWFVDRCGQKVVRYVIDYYDDPFARDEDGMDITIEARPALDTLGAATDRLRRPAWQVRRVWAALFGGGGTAV</sequence>
<comment type="catalytic activity">
    <reaction evidence="10">
        <text>holo-[cytochrome c] = apo-[cytochrome c] + heme b</text>
        <dbReference type="Rhea" id="RHEA:22648"/>
        <dbReference type="Rhea" id="RHEA-COMP:10725"/>
        <dbReference type="Rhea" id="RHEA-COMP:10726"/>
        <dbReference type="ChEBI" id="CHEBI:29950"/>
        <dbReference type="ChEBI" id="CHEBI:60344"/>
        <dbReference type="ChEBI" id="CHEBI:83739"/>
        <dbReference type="EC" id="4.4.1.17"/>
    </reaction>
</comment>